<dbReference type="Gene3D" id="2.30.29.30">
    <property type="entry name" value="Pleckstrin-homology domain (PH domain)/Phosphotyrosine-binding domain (PTB)"/>
    <property type="match status" value="1"/>
</dbReference>
<evidence type="ECO:0008006" key="7">
    <source>
        <dbReference type="Google" id="ProtNLM"/>
    </source>
</evidence>
<dbReference type="InterPro" id="IPR000219">
    <property type="entry name" value="DH_dom"/>
</dbReference>
<accession>A0A3Q2Z7B2</accession>
<dbReference type="SUPFAM" id="SSF50729">
    <property type="entry name" value="PH domain-like"/>
    <property type="match status" value="1"/>
</dbReference>
<dbReference type="SUPFAM" id="SSF48065">
    <property type="entry name" value="DBL homology domain (DH-domain)"/>
    <property type="match status" value="1"/>
</dbReference>
<dbReference type="InterPro" id="IPR035899">
    <property type="entry name" value="DBL_dom_sf"/>
</dbReference>
<reference evidence="5" key="2">
    <citation type="submission" date="2025-09" db="UniProtKB">
        <authorList>
            <consortium name="Ensembl"/>
        </authorList>
    </citation>
    <scope>IDENTIFICATION</scope>
</reference>
<dbReference type="CDD" id="cd00160">
    <property type="entry name" value="RhoGEF"/>
    <property type="match status" value="1"/>
</dbReference>
<reference evidence="5" key="1">
    <citation type="submission" date="2025-08" db="UniProtKB">
        <authorList>
            <consortium name="Ensembl"/>
        </authorList>
    </citation>
    <scope>IDENTIFICATION</scope>
</reference>
<feature type="compositionally biased region" description="Low complexity" evidence="2">
    <location>
        <begin position="379"/>
        <end position="393"/>
    </location>
</feature>
<dbReference type="AlphaFoldDB" id="A0A3Q2Z7B2"/>
<dbReference type="PROSITE" id="PS50003">
    <property type="entry name" value="PH_DOMAIN"/>
    <property type="match status" value="1"/>
</dbReference>
<dbReference type="Pfam" id="PF00621">
    <property type="entry name" value="RhoGEF"/>
    <property type="match status" value="1"/>
</dbReference>
<dbReference type="Pfam" id="PF22697">
    <property type="entry name" value="SOS1_NGEF_PH"/>
    <property type="match status" value="1"/>
</dbReference>
<proteinExistence type="predicted"/>
<feature type="region of interest" description="Disordered" evidence="2">
    <location>
        <begin position="373"/>
        <end position="400"/>
    </location>
</feature>
<evidence type="ECO:0000256" key="2">
    <source>
        <dbReference type="SAM" id="MobiDB-lite"/>
    </source>
</evidence>
<evidence type="ECO:0000313" key="6">
    <source>
        <dbReference type="Proteomes" id="UP000264820"/>
    </source>
</evidence>
<feature type="domain" description="PH" evidence="3">
    <location>
        <begin position="107"/>
        <end position="220"/>
    </location>
</feature>
<dbReference type="STRING" id="109280.ENSHCOP00000021933"/>
<dbReference type="PROSITE" id="PS50010">
    <property type="entry name" value="DH_2"/>
    <property type="match status" value="1"/>
</dbReference>
<dbReference type="GO" id="GO:0016358">
    <property type="term" value="P:dendrite development"/>
    <property type="evidence" value="ECO:0007669"/>
    <property type="project" value="TreeGrafter"/>
</dbReference>
<protein>
    <recommendedName>
        <fullName evidence="7">MCF.2 cell line derived transforming sequence b</fullName>
    </recommendedName>
</protein>
<dbReference type="PANTHER" id="PTHR22826">
    <property type="entry name" value="RHO GUANINE EXCHANGE FACTOR-RELATED"/>
    <property type="match status" value="1"/>
</dbReference>
<name>A0A3Q2Z7B2_HIPCM</name>
<evidence type="ECO:0000259" key="3">
    <source>
        <dbReference type="PROSITE" id="PS50003"/>
    </source>
</evidence>
<dbReference type="GeneTree" id="ENSGT00940000156974"/>
<dbReference type="Proteomes" id="UP000264820">
    <property type="component" value="Unplaced"/>
</dbReference>
<dbReference type="GO" id="GO:0005085">
    <property type="term" value="F:guanyl-nucleotide exchange factor activity"/>
    <property type="evidence" value="ECO:0007669"/>
    <property type="project" value="UniProtKB-KW"/>
</dbReference>
<feature type="region of interest" description="Disordered" evidence="2">
    <location>
        <begin position="267"/>
        <end position="305"/>
    </location>
</feature>
<dbReference type="InterPro" id="IPR051336">
    <property type="entry name" value="RhoGEF_Guanine_NuclExch_SF"/>
</dbReference>
<evidence type="ECO:0000313" key="5">
    <source>
        <dbReference type="Ensembl" id="ENSHCOP00000021933.1"/>
    </source>
</evidence>
<dbReference type="SMART" id="SM00233">
    <property type="entry name" value="PH"/>
    <property type="match status" value="1"/>
</dbReference>
<dbReference type="InterPro" id="IPR055251">
    <property type="entry name" value="SOS1_NGEF_PH"/>
</dbReference>
<dbReference type="PANTHER" id="PTHR22826:SF207">
    <property type="entry name" value="PROTO-ONCOGENE DBL-LIKE ISOFORM X1"/>
    <property type="match status" value="1"/>
</dbReference>
<evidence type="ECO:0000259" key="4">
    <source>
        <dbReference type="PROSITE" id="PS50010"/>
    </source>
</evidence>
<feature type="region of interest" description="Disordered" evidence="2">
    <location>
        <begin position="222"/>
        <end position="247"/>
    </location>
</feature>
<dbReference type="InterPro" id="IPR011993">
    <property type="entry name" value="PH-like_dom_sf"/>
</dbReference>
<dbReference type="Gene3D" id="1.20.900.10">
    <property type="entry name" value="Dbl homology (DH) domain"/>
    <property type="match status" value="1"/>
</dbReference>
<feature type="domain" description="DH" evidence="4">
    <location>
        <begin position="1"/>
        <end position="89"/>
    </location>
</feature>
<keyword evidence="1" id="KW-0344">Guanine-nucleotide releasing factor</keyword>
<sequence>MYEHYCQNKPHSESLWNQCSDSAFFQECQRKLEHKLSLDSYLLKPIQRLAKYQLILKELLKHCDEPRYRAQLQEALDCMLDLLKSVNDSMHQIAIVGYQGELGPLGRVLLQGGFSVWSSHKRAPAARMREMARFKGARRHVFLYERALVCCKRRDDRGRSPVYSFKSCLGMSSVSLAENVKGDAKKFELCHRETQEVYVLQAPSVEVKAAWLAEIQKIIGRPRQGDAARVQTPSNATPARTPLTSWASNPHLPASRFHLSFAAAAPSSDIGDGPEDWGAADASNVSDSDDAGEGERPASLVGGGDAGPPVRYLCRPANPPLSFQEAGRYRILAAGCSASGDGIAFARGDVIRPLRRDDDGKWSVACYARSGRGARVQTRSPRAARPARLPSIARYKRSGR</sequence>
<dbReference type="GO" id="GO:0005737">
    <property type="term" value="C:cytoplasm"/>
    <property type="evidence" value="ECO:0007669"/>
    <property type="project" value="TreeGrafter"/>
</dbReference>
<keyword evidence="6" id="KW-1185">Reference proteome</keyword>
<feature type="compositionally biased region" description="Polar residues" evidence="2">
    <location>
        <begin position="231"/>
        <end position="247"/>
    </location>
</feature>
<dbReference type="InterPro" id="IPR001849">
    <property type="entry name" value="PH_domain"/>
</dbReference>
<organism evidence="5 6">
    <name type="scientific">Hippocampus comes</name>
    <name type="common">Tiger tail seahorse</name>
    <dbReference type="NCBI Taxonomy" id="109280"/>
    <lineage>
        <taxon>Eukaryota</taxon>
        <taxon>Metazoa</taxon>
        <taxon>Chordata</taxon>
        <taxon>Craniata</taxon>
        <taxon>Vertebrata</taxon>
        <taxon>Euteleostomi</taxon>
        <taxon>Actinopterygii</taxon>
        <taxon>Neopterygii</taxon>
        <taxon>Teleostei</taxon>
        <taxon>Neoteleostei</taxon>
        <taxon>Acanthomorphata</taxon>
        <taxon>Syngnathiaria</taxon>
        <taxon>Syngnathiformes</taxon>
        <taxon>Syngnathoidei</taxon>
        <taxon>Syngnathidae</taxon>
        <taxon>Hippocampus</taxon>
    </lineage>
</organism>
<dbReference type="Ensembl" id="ENSHCOT00000002353.1">
    <property type="protein sequence ID" value="ENSHCOP00000021933.1"/>
    <property type="gene ID" value="ENSHCOG00000000289.1"/>
</dbReference>
<evidence type="ECO:0000256" key="1">
    <source>
        <dbReference type="ARBA" id="ARBA00022658"/>
    </source>
</evidence>